<dbReference type="Pfam" id="PF22028">
    <property type="entry name" value="DUF6934"/>
    <property type="match status" value="1"/>
</dbReference>
<name>A0A8J2UHQ7_9BACT</name>
<keyword evidence="2" id="KW-1185">Reference proteome</keyword>
<dbReference type="InterPro" id="IPR053865">
    <property type="entry name" value="DUF6934"/>
</dbReference>
<protein>
    <submittedName>
        <fullName evidence="1">Uncharacterized protein</fullName>
    </submittedName>
</protein>
<reference evidence="1" key="2">
    <citation type="submission" date="2020-09" db="EMBL/GenBank/DDBJ databases">
        <authorList>
            <person name="Sun Q."/>
            <person name="Zhou Y."/>
        </authorList>
    </citation>
    <scope>NUCLEOTIDE SEQUENCE</scope>
    <source>
        <strain evidence="1">CGMCC 1.15448</strain>
    </source>
</reference>
<evidence type="ECO:0000313" key="1">
    <source>
        <dbReference type="EMBL" id="GGB19723.1"/>
    </source>
</evidence>
<gene>
    <name evidence="1" type="ORF">GCM10011511_49320</name>
</gene>
<evidence type="ECO:0000313" key="2">
    <source>
        <dbReference type="Proteomes" id="UP000607559"/>
    </source>
</evidence>
<comment type="caution">
    <text evidence="1">The sequence shown here is derived from an EMBL/GenBank/DDBJ whole genome shotgun (WGS) entry which is preliminary data.</text>
</comment>
<dbReference type="EMBL" id="BMJC01000005">
    <property type="protein sequence ID" value="GGB19723.1"/>
    <property type="molecule type" value="Genomic_DNA"/>
</dbReference>
<reference evidence="1" key="1">
    <citation type="journal article" date="2014" name="Int. J. Syst. Evol. Microbiol.">
        <title>Complete genome sequence of Corynebacterium casei LMG S-19264T (=DSM 44701T), isolated from a smear-ripened cheese.</title>
        <authorList>
            <consortium name="US DOE Joint Genome Institute (JGI-PGF)"/>
            <person name="Walter F."/>
            <person name="Albersmeier A."/>
            <person name="Kalinowski J."/>
            <person name="Ruckert C."/>
        </authorList>
    </citation>
    <scope>NUCLEOTIDE SEQUENCE</scope>
    <source>
        <strain evidence="1">CGMCC 1.15448</strain>
    </source>
</reference>
<organism evidence="1 2">
    <name type="scientific">Puia dinghuensis</name>
    <dbReference type="NCBI Taxonomy" id="1792502"/>
    <lineage>
        <taxon>Bacteria</taxon>
        <taxon>Pseudomonadati</taxon>
        <taxon>Bacteroidota</taxon>
        <taxon>Chitinophagia</taxon>
        <taxon>Chitinophagales</taxon>
        <taxon>Chitinophagaceae</taxon>
        <taxon>Puia</taxon>
    </lineage>
</organism>
<sequence>MLGIYNLAFGNVENNGGLDDELITNNGDRDIILATVAQAVDKYTQRYPRRWIFFKGNTPAKTRLYRMAIGINLRELLQKFEILAVVDGNDEFLPFQRSMIVDAFMIKRRINF</sequence>
<dbReference type="AlphaFoldDB" id="A0A8J2UHQ7"/>
<proteinExistence type="predicted"/>
<dbReference type="Proteomes" id="UP000607559">
    <property type="component" value="Unassembled WGS sequence"/>
</dbReference>
<accession>A0A8J2UHQ7</accession>